<dbReference type="EMBL" id="UINC01003689">
    <property type="protein sequence ID" value="SVA08443.1"/>
    <property type="molecule type" value="Genomic_DNA"/>
</dbReference>
<evidence type="ECO:0000256" key="2">
    <source>
        <dbReference type="ARBA" id="ARBA00007441"/>
    </source>
</evidence>
<dbReference type="InterPro" id="IPR015424">
    <property type="entry name" value="PyrdxlP-dep_Trfase"/>
</dbReference>
<dbReference type="InterPro" id="IPR050596">
    <property type="entry name" value="AspAT/PAT-like"/>
</dbReference>
<evidence type="ECO:0000313" key="7">
    <source>
        <dbReference type="EMBL" id="SVA08443.1"/>
    </source>
</evidence>
<dbReference type="Gene3D" id="3.90.1150.10">
    <property type="entry name" value="Aspartate Aminotransferase, domain 1"/>
    <property type="match status" value="1"/>
</dbReference>
<dbReference type="GO" id="GO:0006520">
    <property type="term" value="P:amino acid metabolic process"/>
    <property type="evidence" value="ECO:0007669"/>
    <property type="project" value="InterPro"/>
</dbReference>
<name>A0A381T428_9ZZZZ</name>
<dbReference type="PANTHER" id="PTHR46383:SF1">
    <property type="entry name" value="ASPARTATE AMINOTRANSFERASE"/>
    <property type="match status" value="1"/>
</dbReference>
<dbReference type="GO" id="GO:0008483">
    <property type="term" value="F:transaminase activity"/>
    <property type="evidence" value="ECO:0007669"/>
    <property type="project" value="UniProtKB-KW"/>
</dbReference>
<dbReference type="AlphaFoldDB" id="A0A381T428"/>
<organism evidence="7">
    <name type="scientific">marine metagenome</name>
    <dbReference type="NCBI Taxonomy" id="408172"/>
    <lineage>
        <taxon>unclassified sequences</taxon>
        <taxon>metagenomes</taxon>
        <taxon>ecological metagenomes</taxon>
    </lineage>
</organism>
<keyword evidence="5" id="KW-0663">Pyridoxal phosphate</keyword>
<gene>
    <name evidence="7" type="ORF">METZ01_LOCUS61297</name>
</gene>
<reference evidence="7" key="1">
    <citation type="submission" date="2018-05" db="EMBL/GenBank/DDBJ databases">
        <authorList>
            <person name="Lanie J.A."/>
            <person name="Ng W.-L."/>
            <person name="Kazmierczak K.M."/>
            <person name="Andrzejewski T.M."/>
            <person name="Davidsen T.M."/>
            <person name="Wayne K.J."/>
            <person name="Tettelin H."/>
            <person name="Glass J.I."/>
            <person name="Rusch D."/>
            <person name="Podicherti R."/>
            <person name="Tsui H.-C.T."/>
            <person name="Winkler M.E."/>
        </authorList>
    </citation>
    <scope>NUCLEOTIDE SEQUENCE</scope>
</reference>
<dbReference type="InterPro" id="IPR004839">
    <property type="entry name" value="Aminotransferase_I/II_large"/>
</dbReference>
<protein>
    <recommendedName>
        <fullName evidence="6">Aminotransferase class I/classII large domain-containing protein</fullName>
    </recommendedName>
</protein>
<proteinExistence type="inferred from homology"/>
<dbReference type="GO" id="GO:0030170">
    <property type="term" value="F:pyridoxal phosphate binding"/>
    <property type="evidence" value="ECO:0007669"/>
    <property type="project" value="InterPro"/>
</dbReference>
<dbReference type="CDD" id="cd00609">
    <property type="entry name" value="AAT_like"/>
    <property type="match status" value="1"/>
</dbReference>
<dbReference type="InterPro" id="IPR015422">
    <property type="entry name" value="PyrdxlP-dep_Trfase_small"/>
</dbReference>
<dbReference type="PANTHER" id="PTHR46383">
    <property type="entry name" value="ASPARTATE AMINOTRANSFERASE"/>
    <property type="match status" value="1"/>
</dbReference>
<keyword evidence="3" id="KW-0032">Aminotransferase</keyword>
<dbReference type="Pfam" id="PF00155">
    <property type="entry name" value="Aminotran_1_2"/>
    <property type="match status" value="1"/>
</dbReference>
<evidence type="ECO:0000259" key="6">
    <source>
        <dbReference type="Pfam" id="PF00155"/>
    </source>
</evidence>
<sequence length="395" mass="43572">MGERLDSIPFSGIMRIRDMMFGIENPYRLDQGDVSFDAPDAVKAGMSQAIAENRTHYVQTVGIPRLRELIVDKLQSQNKIPIESVDDVMVTNGGIHGLYVIFHGLLEPGDEVLCADPMWPSTRSTIQSAQGVPVDCPLYESGRWRPDLDELESKVTQKTRAILLNSPQNPTGGVLTQADIERIAAIAQERDLWVISDEAYEDIVFDGEHHVSIASLPGMYDRTISVYTFSKSYAMTGLRLGYFAIKDPVIADRIKKVLYYTCSNTGTVVQWGGVGGLESAKNQVEAYRVELQARRDLFYEGIRELGSGVLSGEPPKGAFYAFLRIDPAWRPPGSTGTPESLSWTLVEYLIKEGRIGCVPGADFGTHGEGYIRLAFGKNRDELTGALASMKALLNV</sequence>
<evidence type="ECO:0000256" key="1">
    <source>
        <dbReference type="ARBA" id="ARBA00001933"/>
    </source>
</evidence>
<comment type="similarity">
    <text evidence="2">Belongs to the class-I pyridoxal-phosphate-dependent aminotransferase family.</text>
</comment>
<feature type="domain" description="Aminotransferase class I/classII large" evidence="6">
    <location>
        <begin position="28"/>
        <end position="386"/>
    </location>
</feature>
<evidence type="ECO:0000256" key="4">
    <source>
        <dbReference type="ARBA" id="ARBA00022679"/>
    </source>
</evidence>
<comment type="cofactor">
    <cofactor evidence="1">
        <name>pyridoxal 5'-phosphate</name>
        <dbReference type="ChEBI" id="CHEBI:597326"/>
    </cofactor>
</comment>
<dbReference type="InterPro" id="IPR015421">
    <property type="entry name" value="PyrdxlP-dep_Trfase_major"/>
</dbReference>
<evidence type="ECO:0000256" key="3">
    <source>
        <dbReference type="ARBA" id="ARBA00022576"/>
    </source>
</evidence>
<keyword evidence="4" id="KW-0808">Transferase</keyword>
<dbReference type="Gene3D" id="3.40.640.10">
    <property type="entry name" value="Type I PLP-dependent aspartate aminotransferase-like (Major domain)"/>
    <property type="match status" value="1"/>
</dbReference>
<accession>A0A381T428</accession>
<evidence type="ECO:0000256" key="5">
    <source>
        <dbReference type="ARBA" id="ARBA00022898"/>
    </source>
</evidence>
<dbReference type="SUPFAM" id="SSF53383">
    <property type="entry name" value="PLP-dependent transferases"/>
    <property type="match status" value="1"/>
</dbReference>